<dbReference type="eggNOG" id="COG3212">
    <property type="taxonomic scope" value="Bacteria"/>
</dbReference>
<feature type="compositionally biased region" description="Low complexity" evidence="1">
    <location>
        <begin position="29"/>
        <end position="44"/>
    </location>
</feature>
<dbReference type="STRING" id="1224163.B841_04960"/>
<dbReference type="HOGENOM" id="CLU_104977_0_0_11"/>
<keyword evidence="5" id="KW-1185">Reference proteome</keyword>
<dbReference type="Pfam" id="PF03413">
    <property type="entry name" value="PepSY"/>
    <property type="match status" value="1"/>
</dbReference>
<dbReference type="InterPro" id="IPR025711">
    <property type="entry name" value="PepSY"/>
</dbReference>
<dbReference type="EMBL" id="CP003924">
    <property type="protein sequence ID" value="AGS34467.1"/>
    <property type="molecule type" value="Genomic_DNA"/>
</dbReference>
<dbReference type="KEGG" id="cmd:B841_04960"/>
<evidence type="ECO:0000259" key="3">
    <source>
        <dbReference type="Pfam" id="PF03413"/>
    </source>
</evidence>
<sequence>MKKSRILAAAGIATSAALFLSACNDTQDDTTTVETTTATDAAEATQDDTADSAEEGRQEAAGEETQDDGTVTETTVADDAAGGDDPVFGAIDAVMADYPEGIIISIDREDDTDAYEVDVVEGDEVFELKVEEDGNVVEDDREHDGEDISYAQDTTVSITDAIQEALEQHEDGFLDDAELDEDNGTLSWEISLDDVDRNDLTEVRIAAN</sequence>
<keyword evidence="2" id="KW-0732">Signal</keyword>
<dbReference type="AlphaFoldDB" id="S5STU6"/>
<feature type="chain" id="PRO_5004532158" description="PepSY domain-containing protein" evidence="2">
    <location>
        <begin position="23"/>
        <end position="208"/>
    </location>
</feature>
<dbReference type="Gene3D" id="3.10.450.40">
    <property type="match status" value="1"/>
</dbReference>
<dbReference type="PROSITE" id="PS51257">
    <property type="entry name" value="PROKAR_LIPOPROTEIN"/>
    <property type="match status" value="1"/>
</dbReference>
<reference evidence="4 5" key="1">
    <citation type="submission" date="2012-11" db="EMBL/GenBank/DDBJ databases">
        <title>The complete genome sequence of Corynebacterium maris Coryn-1 (=DSM 45190).</title>
        <authorList>
            <person name="Schaffert L."/>
            <person name="Albersmeier A."/>
            <person name="Kalinowski J."/>
            <person name="Ruckert C."/>
        </authorList>
    </citation>
    <scope>NUCLEOTIDE SEQUENCE [LARGE SCALE GENOMIC DNA]</scope>
    <source>
        <strain evidence="5">Coryn-1</strain>
    </source>
</reference>
<gene>
    <name evidence="4" type="ORF">B841_04960</name>
</gene>
<name>S5STU6_9CORY</name>
<feature type="region of interest" description="Disordered" evidence="1">
    <location>
        <begin position="27"/>
        <end position="71"/>
    </location>
</feature>
<dbReference type="PATRIC" id="fig|1224163.3.peg.992"/>
<evidence type="ECO:0000313" key="5">
    <source>
        <dbReference type="Proteomes" id="UP000015388"/>
    </source>
</evidence>
<evidence type="ECO:0000313" key="4">
    <source>
        <dbReference type="EMBL" id="AGS34467.1"/>
    </source>
</evidence>
<proteinExistence type="predicted"/>
<feature type="signal peptide" evidence="2">
    <location>
        <begin position="1"/>
        <end position="22"/>
    </location>
</feature>
<feature type="domain" description="PepSY" evidence="3">
    <location>
        <begin position="156"/>
        <end position="206"/>
    </location>
</feature>
<dbReference type="Proteomes" id="UP000015388">
    <property type="component" value="Chromosome"/>
</dbReference>
<accession>S5STU6</accession>
<evidence type="ECO:0000256" key="2">
    <source>
        <dbReference type="SAM" id="SignalP"/>
    </source>
</evidence>
<dbReference type="RefSeq" id="WP_020934400.1">
    <property type="nucleotide sequence ID" value="NC_021915.1"/>
</dbReference>
<protein>
    <recommendedName>
        <fullName evidence="3">PepSY domain-containing protein</fullName>
    </recommendedName>
</protein>
<organism evidence="4 5">
    <name type="scientific">Corynebacterium maris DSM 45190</name>
    <dbReference type="NCBI Taxonomy" id="1224163"/>
    <lineage>
        <taxon>Bacteria</taxon>
        <taxon>Bacillati</taxon>
        <taxon>Actinomycetota</taxon>
        <taxon>Actinomycetes</taxon>
        <taxon>Mycobacteriales</taxon>
        <taxon>Corynebacteriaceae</taxon>
        <taxon>Corynebacterium</taxon>
    </lineage>
</organism>
<evidence type="ECO:0000256" key="1">
    <source>
        <dbReference type="SAM" id="MobiDB-lite"/>
    </source>
</evidence>
<dbReference type="OrthoDB" id="4415534at2"/>